<proteinExistence type="predicted"/>
<evidence type="ECO:0008006" key="3">
    <source>
        <dbReference type="Google" id="ProtNLM"/>
    </source>
</evidence>
<dbReference type="InterPro" id="IPR027949">
    <property type="entry name" value="Chloroplast_duf"/>
</dbReference>
<protein>
    <recommendedName>
        <fullName evidence="3">F-box protein</fullName>
    </recommendedName>
</protein>
<accession>A0ABP0V4N7</accession>
<dbReference type="PANTHER" id="PTHR33358">
    <property type="entry name" value="F-BOX PROTEIN WITH A DOMAIN PROTEIN"/>
    <property type="match status" value="1"/>
</dbReference>
<dbReference type="Proteomes" id="UP001497512">
    <property type="component" value="Chromosome 9"/>
</dbReference>
<dbReference type="PANTHER" id="PTHR33358:SF12">
    <property type="entry name" value="F-BOX PROTEIN WITH A DOMAIN PROTEIN"/>
    <property type="match status" value="1"/>
</dbReference>
<evidence type="ECO:0000313" key="1">
    <source>
        <dbReference type="EMBL" id="CAK9237682.1"/>
    </source>
</evidence>
<dbReference type="Pfam" id="PF14476">
    <property type="entry name" value="Chloroplast_duf"/>
    <property type="match status" value="1"/>
</dbReference>
<name>A0ABP0V4N7_9BRYO</name>
<evidence type="ECO:0000313" key="2">
    <source>
        <dbReference type="Proteomes" id="UP001497512"/>
    </source>
</evidence>
<organism evidence="1 2">
    <name type="scientific">Sphagnum troendelagicum</name>
    <dbReference type="NCBI Taxonomy" id="128251"/>
    <lineage>
        <taxon>Eukaryota</taxon>
        <taxon>Viridiplantae</taxon>
        <taxon>Streptophyta</taxon>
        <taxon>Embryophyta</taxon>
        <taxon>Bryophyta</taxon>
        <taxon>Sphagnophytina</taxon>
        <taxon>Sphagnopsida</taxon>
        <taxon>Sphagnales</taxon>
        <taxon>Sphagnaceae</taxon>
        <taxon>Sphagnum</taxon>
    </lineage>
</organism>
<dbReference type="EMBL" id="OZ019901">
    <property type="protein sequence ID" value="CAK9237682.1"/>
    <property type="molecule type" value="Genomic_DNA"/>
</dbReference>
<keyword evidence="2" id="KW-1185">Reference proteome</keyword>
<reference evidence="1" key="1">
    <citation type="submission" date="2024-02" db="EMBL/GenBank/DDBJ databases">
        <authorList>
            <consortium name="ELIXIR-Norway"/>
            <consortium name="Elixir Norway"/>
        </authorList>
    </citation>
    <scope>NUCLEOTIDE SEQUENCE</scope>
</reference>
<sequence length="499" mass="54181">MAVVSSSSAFAVSSSARIASDSSIWITSSNQFAAIQQLLTMGGGYKSKCSSCCSRCCCCNSKLLQFMSRGRGPSTSHAIAAAAASGRGEGKFKSVQERRNWPGLATRSVDNPSAAAVSRPAPQQLIKDLANSGSSEYNKGWTDENGVEDSRLVAQLRNIALAAEDRKEMHAIIGVQRDNWNKLCHTTVNMTTIAAAILSAMNSSFSMSVAAFLLNSSAAGFMFLASKYQPSQLAEEQRTAARFHKLLARDIHNTLLIDPRLRKNAHLYMKEVMAKLEALELAFPLPLKPNGLEKFPKTVTPSILGPKANLSKTEVLPTADANNNSTNGWTQTREEDLKLTAEKLKSSDIQIYLQQARNKELANKTLAILAPVLTATAALLSLLTACNCNWPATATTSTTTKLGIHLLPLANLISSICSIAAVGCSSFSNGGQIGMIFELYRNCAGYYEEMEQEIQTTIRLPVSQREHGELFHQKIALQLGRHDCIPLFSSQERKIGKLF</sequence>
<gene>
    <name evidence="1" type="ORF">CSSPTR1EN2_LOCUS23825</name>
</gene>